<dbReference type="EMBL" id="VSWD01000010">
    <property type="protein sequence ID" value="KAK3090675.1"/>
    <property type="molecule type" value="Genomic_DNA"/>
</dbReference>
<dbReference type="AlphaFoldDB" id="A0AA88XYR0"/>
<reference evidence="2" key="1">
    <citation type="submission" date="2019-08" db="EMBL/GenBank/DDBJ databases">
        <title>The improved chromosome-level genome for the pearl oyster Pinctada fucata martensii using PacBio sequencing and Hi-C.</title>
        <authorList>
            <person name="Zheng Z."/>
        </authorList>
    </citation>
    <scope>NUCLEOTIDE SEQUENCE</scope>
    <source>
        <strain evidence="2">ZZ-2019</strain>
        <tissue evidence="2">Adductor muscle</tissue>
    </source>
</reference>
<comment type="caution">
    <text evidence="2">The sequence shown here is derived from an EMBL/GenBank/DDBJ whole genome shotgun (WGS) entry which is preliminary data.</text>
</comment>
<evidence type="ECO:0000313" key="2">
    <source>
        <dbReference type="EMBL" id="KAK3090675.1"/>
    </source>
</evidence>
<protein>
    <submittedName>
        <fullName evidence="2">Uncharacterized protein</fullName>
    </submittedName>
</protein>
<dbReference type="PANTHER" id="PTHR28671">
    <property type="entry name" value="COILED-COIL DOMAIN-CONTAINING PROTEIN 169"/>
    <property type="match status" value="1"/>
</dbReference>
<keyword evidence="3" id="KW-1185">Reference proteome</keyword>
<feature type="region of interest" description="Disordered" evidence="1">
    <location>
        <begin position="178"/>
        <end position="205"/>
    </location>
</feature>
<accession>A0AA88XYR0</accession>
<gene>
    <name evidence="2" type="ORF">FSP39_013641</name>
</gene>
<evidence type="ECO:0000256" key="1">
    <source>
        <dbReference type="SAM" id="MobiDB-lite"/>
    </source>
</evidence>
<sequence>MQRQKPRDKCDVKKSVDELRKEIAHEQEWTRLQTKSKEQWASLLTDMKKKTDPDSSKDSEWRTRYYFQTLYNDMLRQQKAEMRAELRMMRHGQWSLRRGSNLDKMSEAECRKHVKSMELELKSLRGLCTTYDRQIDSEAMAYSAAHNESDAILNDVWFQEKMRIVEQENRDKAEIYARKQSQRRSPKGEIQEAHSTPTSTLWFTG</sequence>
<dbReference type="Pfam" id="PF15372">
    <property type="entry name" value="DUF4600"/>
    <property type="match status" value="1"/>
</dbReference>
<dbReference type="InterPro" id="IPR028022">
    <property type="entry name" value="DUF4600"/>
</dbReference>
<evidence type="ECO:0000313" key="3">
    <source>
        <dbReference type="Proteomes" id="UP001186944"/>
    </source>
</evidence>
<name>A0AA88XYR0_PINIB</name>
<feature type="compositionally biased region" description="Polar residues" evidence="1">
    <location>
        <begin position="193"/>
        <end position="205"/>
    </location>
</feature>
<dbReference type="Proteomes" id="UP001186944">
    <property type="component" value="Unassembled WGS sequence"/>
</dbReference>
<proteinExistence type="predicted"/>
<organism evidence="2 3">
    <name type="scientific">Pinctada imbricata</name>
    <name type="common">Atlantic pearl-oyster</name>
    <name type="synonym">Pinctada martensii</name>
    <dbReference type="NCBI Taxonomy" id="66713"/>
    <lineage>
        <taxon>Eukaryota</taxon>
        <taxon>Metazoa</taxon>
        <taxon>Spiralia</taxon>
        <taxon>Lophotrochozoa</taxon>
        <taxon>Mollusca</taxon>
        <taxon>Bivalvia</taxon>
        <taxon>Autobranchia</taxon>
        <taxon>Pteriomorphia</taxon>
        <taxon>Pterioida</taxon>
        <taxon>Pterioidea</taxon>
        <taxon>Pteriidae</taxon>
        <taxon>Pinctada</taxon>
    </lineage>
</organism>
<dbReference type="PANTHER" id="PTHR28671:SF3">
    <property type="entry name" value="COILED-COIL DOMAIN-CONTAINING PROTEIN 169"/>
    <property type="match status" value="1"/>
</dbReference>